<accession>A0A1E5LEK3</accession>
<keyword evidence="1" id="KW-0812">Transmembrane</keyword>
<dbReference type="AlphaFoldDB" id="A0A1E5LEK3"/>
<feature type="transmembrane region" description="Helical" evidence="1">
    <location>
        <begin position="80"/>
        <end position="100"/>
    </location>
</feature>
<organism evidence="2 3">
    <name type="scientific">Bacillus solimangrovi</name>
    <dbReference type="NCBI Taxonomy" id="1305675"/>
    <lineage>
        <taxon>Bacteria</taxon>
        <taxon>Bacillati</taxon>
        <taxon>Bacillota</taxon>
        <taxon>Bacilli</taxon>
        <taxon>Bacillales</taxon>
        <taxon>Bacillaceae</taxon>
        <taxon>Bacillus</taxon>
    </lineage>
</organism>
<dbReference type="STRING" id="1305675.BFG57_15675"/>
<keyword evidence="1" id="KW-1133">Transmembrane helix</keyword>
<evidence type="ECO:0000313" key="2">
    <source>
        <dbReference type="EMBL" id="OEH92495.1"/>
    </source>
</evidence>
<feature type="transmembrane region" description="Helical" evidence="1">
    <location>
        <begin position="41"/>
        <end position="59"/>
    </location>
</feature>
<dbReference type="Proteomes" id="UP000095209">
    <property type="component" value="Unassembled WGS sequence"/>
</dbReference>
<protein>
    <submittedName>
        <fullName evidence="2">Uncharacterized protein</fullName>
    </submittedName>
</protein>
<keyword evidence="1" id="KW-0472">Membrane</keyword>
<proteinExistence type="predicted"/>
<dbReference type="RefSeq" id="WP_069717497.1">
    <property type="nucleotide sequence ID" value="NZ_MJEH01000027.1"/>
</dbReference>
<reference evidence="2 3" key="1">
    <citation type="submission" date="2016-08" db="EMBL/GenBank/DDBJ databases">
        <title>Genome of Bacillus solimangrovi GH2-4.</title>
        <authorList>
            <person name="Lim S."/>
            <person name="Kim B.-C."/>
        </authorList>
    </citation>
    <scope>NUCLEOTIDE SEQUENCE [LARGE SCALE GENOMIC DNA]</scope>
    <source>
        <strain evidence="2 3">GH2-4</strain>
    </source>
</reference>
<feature type="transmembrane region" description="Helical" evidence="1">
    <location>
        <begin position="12"/>
        <end position="29"/>
    </location>
</feature>
<feature type="transmembrane region" description="Helical" evidence="1">
    <location>
        <begin position="112"/>
        <end position="134"/>
    </location>
</feature>
<comment type="caution">
    <text evidence="2">The sequence shown here is derived from an EMBL/GenBank/DDBJ whole genome shotgun (WGS) entry which is preliminary data.</text>
</comment>
<dbReference type="EMBL" id="MJEH01000027">
    <property type="protein sequence ID" value="OEH92495.1"/>
    <property type="molecule type" value="Genomic_DNA"/>
</dbReference>
<dbReference type="OrthoDB" id="2692108at2"/>
<evidence type="ECO:0000256" key="1">
    <source>
        <dbReference type="SAM" id="Phobius"/>
    </source>
</evidence>
<name>A0A1E5LEK3_9BACI</name>
<gene>
    <name evidence="2" type="ORF">BFG57_15675</name>
</gene>
<sequence length="154" mass="18485">MKSKKITVRKKVTWFINSLIIFLFIVLFLREGLQKNDPVSLFFYFTVGVILISLIFKSLKNKPETKEQRLEKWKLIRKRGVYYYIFTRGLLGYSVPIWLIAWGFDTDFSQGIMLSDLLEISPFIIIFGLFSGWVQWSKREEELIEENYKYKFQK</sequence>
<keyword evidence="3" id="KW-1185">Reference proteome</keyword>
<evidence type="ECO:0000313" key="3">
    <source>
        <dbReference type="Proteomes" id="UP000095209"/>
    </source>
</evidence>